<dbReference type="Proteomes" id="UP000252707">
    <property type="component" value="Unassembled WGS sequence"/>
</dbReference>
<evidence type="ECO:0000313" key="2">
    <source>
        <dbReference type="EMBL" id="RCX27986.1"/>
    </source>
</evidence>
<dbReference type="AlphaFoldDB" id="A0A369C5E0"/>
<organism evidence="2 3">
    <name type="scientific">Thioalbus denitrificans</name>
    <dbReference type="NCBI Taxonomy" id="547122"/>
    <lineage>
        <taxon>Bacteria</taxon>
        <taxon>Pseudomonadati</taxon>
        <taxon>Pseudomonadota</taxon>
        <taxon>Gammaproteobacteria</taxon>
        <taxon>Chromatiales</taxon>
        <taxon>Ectothiorhodospiraceae</taxon>
        <taxon>Thioalbus</taxon>
    </lineage>
</organism>
<keyword evidence="3" id="KW-1185">Reference proteome</keyword>
<comment type="caution">
    <text evidence="2">The sequence shown here is derived from an EMBL/GenBank/DDBJ whole genome shotgun (WGS) entry which is preliminary data.</text>
</comment>
<accession>A0A369C5E0</accession>
<feature type="compositionally biased region" description="Polar residues" evidence="1">
    <location>
        <begin position="20"/>
        <end position="32"/>
    </location>
</feature>
<evidence type="ECO:0000256" key="1">
    <source>
        <dbReference type="SAM" id="MobiDB-lite"/>
    </source>
</evidence>
<feature type="compositionally biased region" description="Basic and acidic residues" evidence="1">
    <location>
        <begin position="42"/>
        <end position="55"/>
    </location>
</feature>
<feature type="region of interest" description="Disordered" evidence="1">
    <location>
        <begin position="1"/>
        <end position="55"/>
    </location>
</feature>
<reference evidence="2 3" key="1">
    <citation type="submission" date="2018-07" db="EMBL/GenBank/DDBJ databases">
        <title>Genomic Encyclopedia of Type Strains, Phase IV (KMG-IV): sequencing the most valuable type-strain genomes for metagenomic binning, comparative biology and taxonomic classification.</title>
        <authorList>
            <person name="Goeker M."/>
        </authorList>
    </citation>
    <scope>NUCLEOTIDE SEQUENCE [LARGE SCALE GENOMIC DNA]</scope>
    <source>
        <strain evidence="2 3">DSM 26407</strain>
    </source>
</reference>
<proteinExistence type="predicted"/>
<sequence>MGEETDPETRVVTLGDAAPTANQLLTPSQKQWPSDKLGGGYGEKDATPDDKPQGP</sequence>
<protein>
    <submittedName>
        <fullName evidence="2">Uncharacterized protein</fullName>
    </submittedName>
</protein>
<dbReference type="EMBL" id="QPJY01000008">
    <property type="protein sequence ID" value="RCX27986.1"/>
    <property type="molecule type" value="Genomic_DNA"/>
</dbReference>
<name>A0A369C5E0_9GAMM</name>
<dbReference type="RefSeq" id="WP_170142172.1">
    <property type="nucleotide sequence ID" value="NZ_QPJY01000008.1"/>
</dbReference>
<evidence type="ECO:0000313" key="3">
    <source>
        <dbReference type="Proteomes" id="UP000252707"/>
    </source>
</evidence>
<gene>
    <name evidence="2" type="ORF">DFQ59_10814</name>
</gene>